<comment type="caution">
    <text evidence="1">The sequence shown here is derived from an EMBL/GenBank/DDBJ whole genome shotgun (WGS) entry which is preliminary data.</text>
</comment>
<evidence type="ECO:0000313" key="1">
    <source>
        <dbReference type="EMBL" id="TGN11615.1"/>
    </source>
</evidence>
<protein>
    <submittedName>
        <fullName evidence="1">Uncharacterized protein</fullName>
    </submittedName>
</protein>
<name>A0A6H3NK91_9LEPT</name>
<sequence>MSVPFKYSSDLLTRKDQPCPCLKKFTPKDVIGFRFLEGKSADQSDFVPNGIKKSQNSKENRCTHLALSFFNSLASARKKFEELALKYDINSRYSSIGELQLNQSDGIMNNPNVSGHFELHEYQNTNLLSRKIEIHSLVSEEKNA</sequence>
<dbReference type="EMBL" id="RQHU01000022">
    <property type="protein sequence ID" value="TGN11615.1"/>
    <property type="molecule type" value="Genomic_DNA"/>
</dbReference>
<proteinExistence type="predicted"/>
<organism evidence="1 2">
    <name type="scientific">Leptospira bandrabouensis</name>
    <dbReference type="NCBI Taxonomy" id="2484903"/>
    <lineage>
        <taxon>Bacteria</taxon>
        <taxon>Pseudomonadati</taxon>
        <taxon>Spirochaetota</taxon>
        <taxon>Spirochaetia</taxon>
        <taxon>Leptospirales</taxon>
        <taxon>Leptospiraceae</taxon>
        <taxon>Leptospira</taxon>
    </lineage>
</organism>
<dbReference type="RefSeq" id="WP_135781523.1">
    <property type="nucleotide sequence ID" value="NZ_RQHU01000022.1"/>
</dbReference>
<reference evidence="1" key="1">
    <citation type="journal article" date="2019" name="PLoS Negl. Trop. Dis.">
        <title>Revisiting the worldwide diversity of Leptospira species in the environment.</title>
        <authorList>
            <person name="Vincent A.T."/>
            <person name="Schiettekatte O."/>
            <person name="Bourhy P."/>
            <person name="Veyrier F.J."/>
            <person name="Picardeau M."/>
        </authorList>
    </citation>
    <scope>NUCLEOTIDE SEQUENCE [LARGE SCALE GENOMIC DNA]</scope>
    <source>
        <strain evidence="1">201601109</strain>
    </source>
</reference>
<evidence type="ECO:0000313" key="2">
    <source>
        <dbReference type="Proteomes" id="UP000297649"/>
    </source>
</evidence>
<keyword evidence="2" id="KW-1185">Reference proteome</keyword>
<gene>
    <name evidence="1" type="ORF">EHR08_17130</name>
</gene>
<dbReference type="AlphaFoldDB" id="A0A6H3NK91"/>
<dbReference type="Proteomes" id="UP000297649">
    <property type="component" value="Unassembled WGS sequence"/>
</dbReference>
<accession>A0A6H3NK91</accession>